<name>A0ABR6N095_9DEIO</name>
<dbReference type="Proteomes" id="UP000536909">
    <property type="component" value="Unassembled WGS sequence"/>
</dbReference>
<sequence>MSKVAGFIVMCSILLFTTSCKDASDYASLNDLYGVWSTKGNEREQIVLTLNRDNSYSWKSHDKIDGTSFYANGKFKYEKDLKYVMLQDFYSNGDFVRLAVISVLSKKSSLRLMRNEDQLLEKIE</sequence>
<comment type="caution">
    <text evidence="1">The sequence shown here is derived from an EMBL/GenBank/DDBJ whole genome shotgun (WGS) entry which is preliminary data.</text>
</comment>
<reference evidence="1 2" key="1">
    <citation type="submission" date="2020-08" db="EMBL/GenBank/DDBJ databases">
        <title>Genomic Encyclopedia of Type Strains, Phase IV (KMG-IV): sequencing the most valuable type-strain genomes for metagenomic binning, comparative biology and taxonomic classification.</title>
        <authorList>
            <person name="Goeker M."/>
        </authorList>
    </citation>
    <scope>NUCLEOTIDE SEQUENCE [LARGE SCALE GENOMIC DNA]</scope>
    <source>
        <strain evidence="1 2">DSM 105434</strain>
    </source>
</reference>
<dbReference type="EMBL" id="JACHFV010000015">
    <property type="protein sequence ID" value="MBB5296921.1"/>
    <property type="molecule type" value="Genomic_DNA"/>
</dbReference>
<accession>A0ABR6N095</accession>
<protein>
    <recommendedName>
        <fullName evidence="3">Lipocalin-like domain-containing protein</fullName>
    </recommendedName>
</protein>
<proteinExistence type="predicted"/>
<keyword evidence="2" id="KW-1185">Reference proteome</keyword>
<organism evidence="1 2">
    <name type="scientific">Deinococcus metallilatus</name>
    <dbReference type="NCBI Taxonomy" id="1211322"/>
    <lineage>
        <taxon>Bacteria</taxon>
        <taxon>Thermotogati</taxon>
        <taxon>Deinococcota</taxon>
        <taxon>Deinococci</taxon>
        <taxon>Deinococcales</taxon>
        <taxon>Deinococcaceae</taxon>
        <taxon>Deinococcus</taxon>
    </lineage>
</organism>
<evidence type="ECO:0000313" key="1">
    <source>
        <dbReference type="EMBL" id="MBB5296921.1"/>
    </source>
</evidence>
<dbReference type="PROSITE" id="PS51257">
    <property type="entry name" value="PROKAR_LIPOPROTEIN"/>
    <property type="match status" value="1"/>
</dbReference>
<evidence type="ECO:0008006" key="3">
    <source>
        <dbReference type="Google" id="ProtNLM"/>
    </source>
</evidence>
<gene>
    <name evidence="1" type="ORF">HNQ10_003781</name>
</gene>
<evidence type="ECO:0000313" key="2">
    <source>
        <dbReference type="Proteomes" id="UP000536909"/>
    </source>
</evidence>